<evidence type="ECO:0000313" key="6">
    <source>
        <dbReference type="Proteomes" id="UP000549250"/>
    </source>
</evidence>
<proteinExistence type="inferred from homology"/>
<dbReference type="GO" id="GO:0004558">
    <property type="term" value="F:alpha-1,4-glucosidase activity"/>
    <property type="evidence" value="ECO:0007669"/>
    <property type="project" value="UniProtKB-EC"/>
</dbReference>
<dbReference type="SMART" id="SM00642">
    <property type="entry name" value="Aamy"/>
    <property type="match status" value="1"/>
</dbReference>
<dbReference type="Gene3D" id="2.60.40.1180">
    <property type="entry name" value="Golgi alpha-mannosidase II"/>
    <property type="match status" value="1"/>
</dbReference>
<evidence type="ECO:0000259" key="4">
    <source>
        <dbReference type="SMART" id="SM00642"/>
    </source>
</evidence>
<keyword evidence="3 5" id="KW-0326">Glycosidase</keyword>
<dbReference type="InterPro" id="IPR045857">
    <property type="entry name" value="O16G_dom_2"/>
</dbReference>
<dbReference type="PANTHER" id="PTHR10357:SF179">
    <property type="entry name" value="NEUTRAL AND BASIC AMINO ACID TRANSPORT PROTEIN RBAT"/>
    <property type="match status" value="1"/>
</dbReference>
<feature type="domain" description="Glycosyl hydrolase family 13 catalytic" evidence="4">
    <location>
        <begin position="41"/>
        <end position="439"/>
    </location>
</feature>
<dbReference type="PANTHER" id="PTHR10357">
    <property type="entry name" value="ALPHA-AMYLASE FAMILY MEMBER"/>
    <property type="match status" value="1"/>
</dbReference>
<evidence type="ECO:0000313" key="5">
    <source>
        <dbReference type="EMBL" id="MBB3104447.1"/>
    </source>
</evidence>
<dbReference type="Gene3D" id="3.20.20.80">
    <property type="entry name" value="Glycosidases"/>
    <property type="match status" value="2"/>
</dbReference>
<evidence type="ECO:0000256" key="2">
    <source>
        <dbReference type="ARBA" id="ARBA00022801"/>
    </source>
</evidence>
<name>A0A839T4I3_AZOMA</name>
<protein>
    <submittedName>
        <fullName evidence="5">Alpha-glucosidase</fullName>
        <ecNumber evidence="5">3.2.1.20</ecNumber>
    </submittedName>
</protein>
<keyword evidence="6" id="KW-1185">Reference proteome</keyword>
<keyword evidence="2 5" id="KW-0378">Hydrolase</keyword>
<accession>A0A839T4I3</accession>
<dbReference type="FunFam" id="3.90.400.10:FF:000002">
    <property type="entry name" value="Sucrose isomerase"/>
    <property type="match status" value="1"/>
</dbReference>
<organism evidence="5 6">
    <name type="scientific">Azomonas macrocytogenes</name>
    <name type="common">Azotobacter macrocytogenes</name>
    <dbReference type="NCBI Taxonomy" id="69962"/>
    <lineage>
        <taxon>Bacteria</taxon>
        <taxon>Pseudomonadati</taxon>
        <taxon>Pseudomonadota</taxon>
        <taxon>Gammaproteobacteria</taxon>
        <taxon>Pseudomonadales</taxon>
        <taxon>Pseudomonadaceae</taxon>
        <taxon>Azomonas</taxon>
    </lineage>
</organism>
<evidence type="ECO:0000256" key="1">
    <source>
        <dbReference type="ARBA" id="ARBA00008061"/>
    </source>
</evidence>
<dbReference type="SUPFAM" id="SSF51011">
    <property type="entry name" value="Glycosyl hydrolase domain"/>
    <property type="match status" value="1"/>
</dbReference>
<dbReference type="Pfam" id="PF00128">
    <property type="entry name" value="Alpha-amylase"/>
    <property type="match status" value="1"/>
</dbReference>
<dbReference type="InterPro" id="IPR006047">
    <property type="entry name" value="GH13_cat_dom"/>
</dbReference>
<sequence>MLVTARPWWRDAQINRRASIMAPPGETRWKEEWWENAVIYQVLPWSYKDSDGDGIGDLQGIIERLDYIGSLGVDAIWLTPIFVSPMDDLGYDITDHHQVSPLFGSMDDFKCLLELAHKRGLRVVLDMVWNHTSNQHEWFQQSRQDRNNPKADWYVWADPGKNGGPPNNWLSSFSGDSAWHFDEIRQQYYLANFLASQPDLNWFNAEVRAQVLNCARFWLDLGIDGMRLDAVNFFCHDPQLNDNPIRGQNDPLPHGIDPDNPLAKQRFCNSFCRPETLDMLAPLRRLVNQYPGVMLLGEVIEADDSIRLAAQYTAGDQRLHLAYHGGLLFKERMSARRLREVVGQALEEFANGGACWIVGNHDFGRLHSQWNAANEPYPREFYLMMAVLLLVLPGAFCLWQGDELGFNEARIPEDISPEQLRDPFGRLMYPKLKGRDGSRTPMSWTSEEPNAGFTTGTPWLPISRTHFECSVAAQQSTPDSLLNHWRSLLHWRMTQPALQSGSARLLDLNEHVFALLREESEQRLLCIFNLSDQTVSVDLREFGPLLPVQGIGYRKQLDSIAELAPWDVVLADMPVPSEKR</sequence>
<dbReference type="EC" id="3.2.1.20" evidence="5"/>
<comment type="caution">
    <text evidence="5">The sequence shown here is derived from an EMBL/GenBank/DDBJ whole genome shotgun (WGS) entry which is preliminary data.</text>
</comment>
<gene>
    <name evidence="5" type="ORF">FHR87_002863</name>
</gene>
<dbReference type="Gene3D" id="3.90.400.10">
    <property type="entry name" value="Oligo-1,6-glucosidase, Domain 2"/>
    <property type="match status" value="1"/>
</dbReference>
<dbReference type="RefSeq" id="WP_183167309.1">
    <property type="nucleotide sequence ID" value="NZ_JACHXI010000015.1"/>
</dbReference>
<comment type="similarity">
    <text evidence="1">Belongs to the glycosyl hydrolase 13 family.</text>
</comment>
<dbReference type="EMBL" id="JACHXI010000015">
    <property type="protein sequence ID" value="MBB3104447.1"/>
    <property type="molecule type" value="Genomic_DNA"/>
</dbReference>
<dbReference type="GO" id="GO:0004556">
    <property type="term" value="F:alpha-amylase activity"/>
    <property type="evidence" value="ECO:0007669"/>
    <property type="project" value="TreeGrafter"/>
</dbReference>
<dbReference type="Proteomes" id="UP000549250">
    <property type="component" value="Unassembled WGS sequence"/>
</dbReference>
<dbReference type="InterPro" id="IPR017853">
    <property type="entry name" value="GH"/>
</dbReference>
<dbReference type="AlphaFoldDB" id="A0A839T4I3"/>
<reference evidence="5 6" key="1">
    <citation type="submission" date="2020-08" db="EMBL/GenBank/DDBJ databases">
        <title>Genomic Encyclopedia of Type Strains, Phase III (KMG-III): the genomes of soil and plant-associated and newly described type strains.</title>
        <authorList>
            <person name="Whitman W."/>
        </authorList>
    </citation>
    <scope>NUCLEOTIDE SEQUENCE [LARGE SCALE GENOMIC DNA]</scope>
    <source>
        <strain evidence="5 6">CECT 4462</strain>
    </source>
</reference>
<evidence type="ECO:0000256" key="3">
    <source>
        <dbReference type="ARBA" id="ARBA00023295"/>
    </source>
</evidence>
<dbReference type="SUPFAM" id="SSF51445">
    <property type="entry name" value="(Trans)glycosidases"/>
    <property type="match status" value="1"/>
</dbReference>
<dbReference type="InterPro" id="IPR013780">
    <property type="entry name" value="Glyco_hydro_b"/>
</dbReference>
<dbReference type="GO" id="GO:0009313">
    <property type="term" value="P:oligosaccharide catabolic process"/>
    <property type="evidence" value="ECO:0007669"/>
    <property type="project" value="TreeGrafter"/>
</dbReference>